<feature type="transmembrane region" description="Helical" evidence="1">
    <location>
        <begin position="300"/>
        <end position="322"/>
    </location>
</feature>
<keyword evidence="1" id="KW-1133">Transmembrane helix</keyword>
<sequence>MNRLLLIGINTIRGFSGPVFNFLIALFAIKYYGKEDWGTMINVLLSVFLIVFIISWGNKDYLIRKYSQQPSKVYNAFYSNFFSRSLLLPLALLLLLFFPLNIACWSIILVVLMHSYNALESLVIYHQKFGAQFIAELIAFSLILSSIFYFKSFSLETFLKLYCITFLFKFLWVIIALKLWNEDFYFKISSIEFKASFWFFMLGLSGWVASKIDLYIVNFTMTKAQISEYQIAITAFLLIQSLSYLIILPFNKHLYRLPAKSIAEIKRMLALISFPIVAICTFALWLILEKIALLNLPIKFYILGGLASIPTYFFIVDIIMYYRNKKESSILKINFINAILNLILTYILIQEMGIMGAIISVFINQCSFLCFYKLKLIK</sequence>
<keyword evidence="3" id="KW-1185">Reference proteome</keyword>
<feature type="transmembrane region" description="Helical" evidence="1">
    <location>
        <begin position="39"/>
        <end position="57"/>
    </location>
</feature>
<gene>
    <name evidence="2" type="ORF">H6H04_04190</name>
</gene>
<organism evidence="2 3">
    <name type="scientific">Winogradskyella echinorum</name>
    <dbReference type="NCBI Taxonomy" id="538189"/>
    <lineage>
        <taxon>Bacteria</taxon>
        <taxon>Pseudomonadati</taxon>
        <taxon>Bacteroidota</taxon>
        <taxon>Flavobacteriia</taxon>
        <taxon>Flavobacteriales</taxon>
        <taxon>Flavobacteriaceae</taxon>
        <taxon>Winogradskyella</taxon>
    </lineage>
</organism>
<evidence type="ECO:0000313" key="2">
    <source>
        <dbReference type="EMBL" id="MBC3845573.1"/>
    </source>
</evidence>
<keyword evidence="1" id="KW-0472">Membrane</keyword>
<feature type="transmembrane region" description="Helical" evidence="1">
    <location>
        <begin position="12"/>
        <end position="32"/>
    </location>
</feature>
<feature type="transmembrane region" description="Helical" evidence="1">
    <location>
        <begin position="133"/>
        <end position="151"/>
    </location>
</feature>
<proteinExistence type="predicted"/>
<comment type="caution">
    <text evidence="2">The sequence shown here is derived from an EMBL/GenBank/DDBJ whole genome shotgun (WGS) entry which is preliminary data.</text>
</comment>
<dbReference type="Proteomes" id="UP000607435">
    <property type="component" value="Unassembled WGS sequence"/>
</dbReference>
<feature type="transmembrane region" description="Helical" evidence="1">
    <location>
        <begin position="229"/>
        <end position="247"/>
    </location>
</feature>
<evidence type="ECO:0000313" key="3">
    <source>
        <dbReference type="Proteomes" id="UP000607435"/>
    </source>
</evidence>
<protein>
    <recommendedName>
        <fullName evidence="4">Membrane protein involved in the export of O-antigen and teichoic acid</fullName>
    </recommendedName>
</protein>
<dbReference type="EMBL" id="JACOME010000001">
    <property type="protein sequence ID" value="MBC3845573.1"/>
    <property type="molecule type" value="Genomic_DNA"/>
</dbReference>
<reference evidence="2 3" key="1">
    <citation type="submission" date="2020-08" db="EMBL/GenBank/DDBJ databases">
        <title>Winogradskyella ouciana sp. nov., isolated from the hadal seawater of the Mariana Trench.</title>
        <authorList>
            <person name="He X."/>
        </authorList>
    </citation>
    <scope>NUCLEOTIDE SEQUENCE [LARGE SCALE GENOMIC DNA]</scope>
    <source>
        <strain evidence="2 3">KCTC 22026</strain>
    </source>
</reference>
<feature type="transmembrane region" description="Helical" evidence="1">
    <location>
        <begin position="157"/>
        <end position="177"/>
    </location>
</feature>
<evidence type="ECO:0008006" key="4">
    <source>
        <dbReference type="Google" id="ProtNLM"/>
    </source>
</evidence>
<accession>A0ABR6XYL2</accession>
<evidence type="ECO:0000256" key="1">
    <source>
        <dbReference type="SAM" id="Phobius"/>
    </source>
</evidence>
<feature type="transmembrane region" description="Helical" evidence="1">
    <location>
        <begin position="197"/>
        <end position="217"/>
    </location>
</feature>
<feature type="transmembrane region" description="Helical" evidence="1">
    <location>
        <begin position="268"/>
        <end position="288"/>
    </location>
</feature>
<dbReference type="RefSeq" id="WP_186844681.1">
    <property type="nucleotide sequence ID" value="NZ_JACOME010000001.1"/>
</dbReference>
<name>A0ABR6XYL2_9FLAO</name>
<keyword evidence="1" id="KW-0812">Transmembrane</keyword>
<feature type="transmembrane region" description="Helical" evidence="1">
    <location>
        <begin position="86"/>
        <end position="112"/>
    </location>
</feature>